<dbReference type="Proteomes" id="UP001209916">
    <property type="component" value="Unassembled WGS sequence"/>
</dbReference>
<organism evidence="6 7">
    <name type="scientific">Alcaligenes parafaecalis</name>
    <dbReference type="NCBI Taxonomy" id="171260"/>
    <lineage>
        <taxon>Bacteria</taxon>
        <taxon>Pseudomonadati</taxon>
        <taxon>Pseudomonadota</taxon>
        <taxon>Betaproteobacteria</taxon>
        <taxon>Burkholderiales</taxon>
        <taxon>Alcaligenaceae</taxon>
        <taxon>Alcaligenes</taxon>
    </lineage>
</organism>
<sequence length="335" mass="37270">MLGHLFPVNEKFTYCYNHDEYQYSCFSDGFQFSMKRLEPRQVLVLAALGRNDSIHSAARDLSLTQSAVSKALAEIEAQMGAVLFTRSRQGIEANALGRLVLRRVQHLLHVLDHGPGHHPKESPVLNIGYVSDLHGMALGQAFVQWRQSQVLTLRLLELEPQLALQLLRQAELDAVLLDEPATEWPEQRIVNSRMVPVLRTQHPCLREGRPLNAQDLQALDWVLPTAVPAFHRNLEHWMVQAGIGVGIKAWKIPAGQGLSTMVAQSDALAWLPATQADYLQQAGVVEPLCLQDAGGIDAPASLLFGDHVQSDPVLHQALEQFAYFLDYRDAGFGEQ</sequence>
<evidence type="ECO:0000256" key="2">
    <source>
        <dbReference type="ARBA" id="ARBA00023015"/>
    </source>
</evidence>
<dbReference type="PANTHER" id="PTHR30419:SF30">
    <property type="entry name" value="LYSR FAMILY TRANSCRIPTIONAL REGULATOR"/>
    <property type="match status" value="1"/>
</dbReference>
<keyword evidence="7" id="KW-1185">Reference proteome</keyword>
<dbReference type="InterPro" id="IPR036388">
    <property type="entry name" value="WH-like_DNA-bd_sf"/>
</dbReference>
<proteinExistence type="inferred from homology"/>
<evidence type="ECO:0000313" key="6">
    <source>
        <dbReference type="EMBL" id="MCX5463413.1"/>
    </source>
</evidence>
<reference evidence="6 7" key="1">
    <citation type="submission" date="2022-11" db="EMBL/GenBank/DDBJ databases">
        <title>Biodiversity and phylogenetic relationships of bacteria.</title>
        <authorList>
            <person name="Machado R.A.R."/>
            <person name="Bhat A."/>
            <person name="Loulou A."/>
            <person name="Kallel S."/>
        </authorList>
    </citation>
    <scope>NUCLEOTIDE SEQUENCE [LARGE SCALE GENOMIC DNA]</scope>
    <source>
        <strain evidence="6 7">DSM 13975</strain>
    </source>
</reference>
<keyword evidence="4" id="KW-0804">Transcription</keyword>
<dbReference type="InterPro" id="IPR036390">
    <property type="entry name" value="WH_DNA-bd_sf"/>
</dbReference>
<evidence type="ECO:0000259" key="5">
    <source>
        <dbReference type="PROSITE" id="PS50931"/>
    </source>
</evidence>
<gene>
    <name evidence="6" type="ORF">OSH09_04405</name>
</gene>
<evidence type="ECO:0000256" key="1">
    <source>
        <dbReference type="ARBA" id="ARBA00009437"/>
    </source>
</evidence>
<comment type="caution">
    <text evidence="6">The sequence shown here is derived from an EMBL/GenBank/DDBJ whole genome shotgun (WGS) entry which is preliminary data.</text>
</comment>
<dbReference type="PRINTS" id="PR00039">
    <property type="entry name" value="HTHLYSR"/>
</dbReference>
<dbReference type="Pfam" id="PF00126">
    <property type="entry name" value="HTH_1"/>
    <property type="match status" value="1"/>
</dbReference>
<evidence type="ECO:0000313" key="7">
    <source>
        <dbReference type="Proteomes" id="UP001209916"/>
    </source>
</evidence>
<evidence type="ECO:0000256" key="3">
    <source>
        <dbReference type="ARBA" id="ARBA00023125"/>
    </source>
</evidence>
<dbReference type="Gene3D" id="3.40.190.10">
    <property type="entry name" value="Periplasmic binding protein-like II"/>
    <property type="match status" value="2"/>
</dbReference>
<evidence type="ECO:0000256" key="4">
    <source>
        <dbReference type="ARBA" id="ARBA00023163"/>
    </source>
</evidence>
<dbReference type="InterPro" id="IPR005119">
    <property type="entry name" value="LysR_subst-bd"/>
</dbReference>
<dbReference type="EMBL" id="JAPKNA010000001">
    <property type="protein sequence ID" value="MCX5463413.1"/>
    <property type="molecule type" value="Genomic_DNA"/>
</dbReference>
<keyword evidence="2" id="KW-0805">Transcription regulation</keyword>
<dbReference type="RefSeq" id="WP_266120277.1">
    <property type="nucleotide sequence ID" value="NZ_JAPKNA010000001.1"/>
</dbReference>
<dbReference type="SUPFAM" id="SSF53850">
    <property type="entry name" value="Periplasmic binding protein-like II"/>
    <property type="match status" value="1"/>
</dbReference>
<dbReference type="InterPro" id="IPR050950">
    <property type="entry name" value="HTH-type_LysR_regulators"/>
</dbReference>
<dbReference type="InterPro" id="IPR000847">
    <property type="entry name" value="LysR_HTH_N"/>
</dbReference>
<protein>
    <submittedName>
        <fullName evidence="6">LysR family transcriptional regulator</fullName>
    </submittedName>
</protein>
<keyword evidence="3" id="KW-0238">DNA-binding</keyword>
<name>A0ABT3VIV0_9BURK</name>
<dbReference type="Gene3D" id="1.10.10.10">
    <property type="entry name" value="Winged helix-like DNA-binding domain superfamily/Winged helix DNA-binding domain"/>
    <property type="match status" value="1"/>
</dbReference>
<comment type="similarity">
    <text evidence="1">Belongs to the LysR transcriptional regulatory family.</text>
</comment>
<dbReference type="SUPFAM" id="SSF46785">
    <property type="entry name" value="Winged helix' DNA-binding domain"/>
    <property type="match status" value="1"/>
</dbReference>
<feature type="domain" description="HTH lysR-type" evidence="5">
    <location>
        <begin position="37"/>
        <end position="94"/>
    </location>
</feature>
<dbReference type="Pfam" id="PF03466">
    <property type="entry name" value="LysR_substrate"/>
    <property type="match status" value="1"/>
</dbReference>
<dbReference type="PROSITE" id="PS50931">
    <property type="entry name" value="HTH_LYSR"/>
    <property type="match status" value="1"/>
</dbReference>
<dbReference type="PANTHER" id="PTHR30419">
    <property type="entry name" value="HTH-TYPE TRANSCRIPTIONAL REGULATOR YBHD"/>
    <property type="match status" value="1"/>
</dbReference>
<accession>A0ABT3VIV0</accession>